<dbReference type="PANTHER" id="PTHR30532">
    <property type="entry name" value="IRON III DICITRATE-BINDING PERIPLASMIC PROTEIN"/>
    <property type="match status" value="1"/>
</dbReference>
<evidence type="ECO:0000256" key="5">
    <source>
        <dbReference type="SAM" id="SignalP"/>
    </source>
</evidence>
<evidence type="ECO:0000256" key="3">
    <source>
        <dbReference type="ARBA" id="ARBA00022448"/>
    </source>
</evidence>
<feature type="chain" id="PRO_5043722992" evidence="5">
    <location>
        <begin position="29"/>
        <end position="335"/>
    </location>
</feature>
<organism evidence="7 8">
    <name type="scientific">Ruicaihuangia caeni</name>
    <dbReference type="NCBI Taxonomy" id="3042517"/>
    <lineage>
        <taxon>Bacteria</taxon>
        <taxon>Bacillati</taxon>
        <taxon>Actinomycetota</taxon>
        <taxon>Actinomycetes</taxon>
        <taxon>Micrococcales</taxon>
        <taxon>Microbacteriaceae</taxon>
        <taxon>Ruicaihuangia</taxon>
    </lineage>
</organism>
<dbReference type="GO" id="GO:0030288">
    <property type="term" value="C:outer membrane-bounded periplasmic space"/>
    <property type="evidence" value="ECO:0007669"/>
    <property type="project" value="TreeGrafter"/>
</dbReference>
<gene>
    <name evidence="7" type="ORF">QF206_01725</name>
</gene>
<dbReference type="GO" id="GO:1901678">
    <property type="term" value="P:iron coordination entity transport"/>
    <property type="evidence" value="ECO:0007669"/>
    <property type="project" value="UniProtKB-ARBA"/>
</dbReference>
<evidence type="ECO:0000256" key="4">
    <source>
        <dbReference type="ARBA" id="ARBA00022729"/>
    </source>
</evidence>
<accession>A0AAW6T6A7</accession>
<dbReference type="PANTHER" id="PTHR30532:SF24">
    <property type="entry name" value="FERRIC ENTEROBACTIN-BINDING PERIPLASMIC PROTEIN FEPB"/>
    <property type="match status" value="1"/>
</dbReference>
<dbReference type="Gene3D" id="3.40.50.1980">
    <property type="entry name" value="Nitrogenase molybdenum iron protein domain"/>
    <property type="match status" value="2"/>
</dbReference>
<feature type="signal peptide" evidence="5">
    <location>
        <begin position="1"/>
        <end position="28"/>
    </location>
</feature>
<dbReference type="SUPFAM" id="SSF53807">
    <property type="entry name" value="Helical backbone' metal receptor"/>
    <property type="match status" value="1"/>
</dbReference>
<name>A0AAW6T6A7_9MICO</name>
<comment type="subcellular location">
    <subcellularLocation>
        <location evidence="1">Cell envelope</location>
    </subcellularLocation>
</comment>
<evidence type="ECO:0000259" key="6">
    <source>
        <dbReference type="PROSITE" id="PS50983"/>
    </source>
</evidence>
<comment type="similarity">
    <text evidence="2">Belongs to the bacterial solute-binding protein 8 family.</text>
</comment>
<dbReference type="PROSITE" id="PS51257">
    <property type="entry name" value="PROKAR_LIPOPROTEIN"/>
    <property type="match status" value="1"/>
</dbReference>
<evidence type="ECO:0000313" key="8">
    <source>
        <dbReference type="Proteomes" id="UP001321506"/>
    </source>
</evidence>
<keyword evidence="3" id="KW-0813">Transport</keyword>
<dbReference type="InterPro" id="IPR002491">
    <property type="entry name" value="ABC_transptr_periplasmic_BD"/>
</dbReference>
<reference evidence="7 8" key="1">
    <citation type="submission" date="2023-04" db="EMBL/GenBank/DDBJ databases">
        <title>Klugiella caeni sp. nov. isolated from the sludge of biochemical tank.</title>
        <authorList>
            <person name="Geng K."/>
        </authorList>
    </citation>
    <scope>NUCLEOTIDE SEQUENCE [LARGE SCALE GENOMIC DNA]</scope>
    <source>
        <strain evidence="7 8">YN-L-19</strain>
    </source>
</reference>
<keyword evidence="8" id="KW-1185">Reference proteome</keyword>
<sequence>MSRRLIRAAVLAAASALLLAGCSAGAPATGESSGPSRDAGAIEVEHAFGTTTIEGAPERVVTLGWGSTDAAIALGVVPVAIEQQSYGANADGYLPWVEEAVKDADAELPTLIPEQVDAPAYEAIAAAEPDLIIAAYSGITEEQYALLSQIAPTVAYPDAPWATPWRDVIGIVGKSLGLESEAAALLDDIDATIADAAETHPQLNGKTVAAVWDVGGTFYVYKSADARVQFLFDLGLENAPAVDELASGDSTFYYTLSYEQLDRLDSDVLVAFADAEADAERFLQQPYAALIPAVNEGHVASVTGTELIAAVSPPTALSLTWGLDDYLEALTAAVD</sequence>
<evidence type="ECO:0000313" key="7">
    <source>
        <dbReference type="EMBL" id="MDI2097688.1"/>
    </source>
</evidence>
<dbReference type="AlphaFoldDB" id="A0AAW6T6A7"/>
<comment type="caution">
    <text evidence="7">The sequence shown here is derived from an EMBL/GenBank/DDBJ whole genome shotgun (WGS) entry which is preliminary data.</text>
</comment>
<dbReference type="PROSITE" id="PS50983">
    <property type="entry name" value="FE_B12_PBP"/>
    <property type="match status" value="1"/>
</dbReference>
<keyword evidence="4 5" id="KW-0732">Signal</keyword>
<dbReference type="Pfam" id="PF01497">
    <property type="entry name" value="Peripla_BP_2"/>
    <property type="match status" value="1"/>
</dbReference>
<dbReference type="EMBL" id="JASATX010000001">
    <property type="protein sequence ID" value="MDI2097688.1"/>
    <property type="molecule type" value="Genomic_DNA"/>
</dbReference>
<protein>
    <submittedName>
        <fullName evidence="7">Iron-siderophore ABC transporter substrate-binding protein</fullName>
    </submittedName>
</protein>
<evidence type="ECO:0000256" key="2">
    <source>
        <dbReference type="ARBA" id="ARBA00008814"/>
    </source>
</evidence>
<feature type="domain" description="Fe/B12 periplasmic-binding" evidence="6">
    <location>
        <begin position="59"/>
        <end position="334"/>
    </location>
</feature>
<proteinExistence type="inferred from homology"/>
<dbReference type="InterPro" id="IPR051313">
    <property type="entry name" value="Bact_iron-sidero_bind"/>
</dbReference>
<dbReference type="CDD" id="cd01146">
    <property type="entry name" value="FhuD"/>
    <property type="match status" value="1"/>
</dbReference>
<dbReference type="RefSeq" id="WP_281487472.1">
    <property type="nucleotide sequence ID" value="NZ_JASATX010000001.1"/>
</dbReference>
<evidence type="ECO:0000256" key="1">
    <source>
        <dbReference type="ARBA" id="ARBA00004196"/>
    </source>
</evidence>
<dbReference type="Proteomes" id="UP001321506">
    <property type="component" value="Unassembled WGS sequence"/>
</dbReference>